<reference evidence="3" key="1">
    <citation type="submission" date="2015-03" db="EMBL/GenBank/DDBJ databases">
        <authorList>
            <person name="Urmite Genomes"/>
        </authorList>
    </citation>
    <scope>NUCLEOTIDE SEQUENCE [LARGE SCALE GENOMIC DNA]</scope>
    <source>
        <strain evidence="3">FF10</strain>
    </source>
</reference>
<proteinExistence type="predicted"/>
<name>A0A0E4H400_9STRE</name>
<dbReference type="OrthoDB" id="9763643at2"/>
<evidence type="ECO:0000259" key="1">
    <source>
        <dbReference type="Pfam" id="PF18885"/>
    </source>
</evidence>
<evidence type="ECO:0000313" key="3">
    <source>
        <dbReference type="Proteomes" id="UP000198604"/>
    </source>
</evidence>
<protein>
    <recommendedName>
        <fullName evidence="1">DUF5648 domain-containing protein</fullName>
    </recommendedName>
</protein>
<sequence>MKKYILTLLTIILIIPFFAEKVLAREGGREESAQTSLLYVTFSSPGVGVIAENQEIVLTKDAGSYTINPPVIQGYTYNNATFYKDQFVIGGENVNLPLQVRYQDPPAGYYTHMQWVDISYVPTGRLFVYRLYYPDLQVHLYTTDTNEYNVLQGRGWNGEGIAWSTETDKGEPVYRMYNPGLKVHLYTRDANEYNILGTRGWNQEGVAYRSYGEIAIYRLYNPNIKKHLYTHDENEKNILQTRGWQYEGIAWYSQP</sequence>
<accession>A0A0E4H400</accession>
<dbReference type="EMBL" id="CTEN01000002">
    <property type="protein sequence ID" value="CQR24464.1"/>
    <property type="molecule type" value="Genomic_DNA"/>
</dbReference>
<dbReference type="Pfam" id="PF18885">
    <property type="entry name" value="DUF5648"/>
    <property type="match status" value="1"/>
</dbReference>
<dbReference type="InterPro" id="IPR043708">
    <property type="entry name" value="DUF5648"/>
</dbReference>
<dbReference type="STRING" id="1608583.BN1356_00810"/>
<organism evidence="2 3">
    <name type="scientific">Streptococcus varani</name>
    <dbReference type="NCBI Taxonomy" id="1608583"/>
    <lineage>
        <taxon>Bacteria</taxon>
        <taxon>Bacillati</taxon>
        <taxon>Bacillota</taxon>
        <taxon>Bacilli</taxon>
        <taxon>Lactobacillales</taxon>
        <taxon>Streptococcaceae</taxon>
        <taxon>Streptococcus</taxon>
    </lineage>
</organism>
<dbReference type="RefSeq" id="WP_093650124.1">
    <property type="nucleotide sequence ID" value="NZ_CTEN01000002.1"/>
</dbReference>
<evidence type="ECO:0000313" key="2">
    <source>
        <dbReference type="EMBL" id="CQR24464.1"/>
    </source>
</evidence>
<keyword evidence="3" id="KW-1185">Reference proteome</keyword>
<gene>
    <name evidence="2" type="ORF">BN1356_00810</name>
</gene>
<feature type="domain" description="DUF5648" evidence="1">
    <location>
        <begin position="128"/>
        <end position="253"/>
    </location>
</feature>
<dbReference type="AlphaFoldDB" id="A0A0E4H400"/>
<dbReference type="Proteomes" id="UP000198604">
    <property type="component" value="Unassembled WGS sequence"/>
</dbReference>